<feature type="site" description="Important for catalytic activity" evidence="7">
    <location>
        <position position="218"/>
    </location>
</feature>
<dbReference type="AlphaFoldDB" id="A0A0P9JT05"/>
<dbReference type="PANTHER" id="PTHR30518">
    <property type="entry name" value="ENDOLYTIC MUREIN TRANSGLYCOSYLASE"/>
    <property type="match status" value="1"/>
</dbReference>
<organism evidence="9 10">
    <name type="scientific">Pseudomonas syringae pv. antirrhini</name>
    <dbReference type="NCBI Taxonomy" id="251702"/>
    <lineage>
        <taxon>Bacteria</taxon>
        <taxon>Pseudomonadati</taxon>
        <taxon>Pseudomonadota</taxon>
        <taxon>Gammaproteobacteria</taxon>
        <taxon>Pseudomonadales</taxon>
        <taxon>Pseudomonadaceae</taxon>
        <taxon>Pseudomonas</taxon>
    </lineage>
</organism>
<dbReference type="Gene3D" id="3.30.160.60">
    <property type="entry name" value="Classic Zinc Finger"/>
    <property type="match status" value="1"/>
</dbReference>
<dbReference type="EMBL" id="LJPT01000009">
    <property type="protein sequence ID" value="KPW52712.1"/>
    <property type="molecule type" value="Genomic_DNA"/>
</dbReference>
<evidence type="ECO:0000256" key="7">
    <source>
        <dbReference type="HAMAP-Rule" id="MF_02065"/>
    </source>
</evidence>
<dbReference type="CDD" id="cd08010">
    <property type="entry name" value="MltG_like"/>
    <property type="match status" value="1"/>
</dbReference>
<dbReference type="Gene3D" id="3.30.1490.480">
    <property type="entry name" value="Endolytic murein transglycosylase"/>
    <property type="match status" value="1"/>
</dbReference>
<dbReference type="GO" id="GO:0005886">
    <property type="term" value="C:plasma membrane"/>
    <property type="evidence" value="ECO:0007669"/>
    <property type="project" value="UniProtKB-UniRule"/>
</dbReference>
<keyword evidence="2 7" id="KW-0812">Transmembrane</keyword>
<keyword evidence="5 7" id="KW-0456">Lyase</keyword>
<dbReference type="EC" id="4.2.2.29" evidence="7"/>
<protein>
    <recommendedName>
        <fullName evidence="7">Endolytic murein transglycosylase</fullName>
        <ecNumber evidence="7">4.2.2.29</ecNumber>
    </recommendedName>
    <alternativeName>
        <fullName evidence="7">Peptidoglycan lytic transglycosylase</fullName>
    </alternativeName>
    <alternativeName>
        <fullName evidence="7">Peptidoglycan polymerization terminase</fullName>
    </alternativeName>
</protein>
<dbReference type="GO" id="GO:0008932">
    <property type="term" value="F:lytic endotransglycosylase activity"/>
    <property type="evidence" value="ECO:0007669"/>
    <property type="project" value="UniProtKB-UniRule"/>
</dbReference>
<evidence type="ECO:0000313" key="9">
    <source>
        <dbReference type="EMBL" id="KPW52712.1"/>
    </source>
</evidence>
<feature type="compositionally biased region" description="Low complexity" evidence="8">
    <location>
        <begin position="340"/>
        <end position="359"/>
    </location>
</feature>
<evidence type="ECO:0000313" key="10">
    <source>
        <dbReference type="Proteomes" id="UP000050425"/>
    </source>
</evidence>
<dbReference type="PATRIC" id="fig|251702.3.peg.95"/>
<name>A0A0P9JT05_9PSED</name>
<evidence type="ECO:0000256" key="6">
    <source>
        <dbReference type="ARBA" id="ARBA00023316"/>
    </source>
</evidence>
<keyword evidence="3 7" id="KW-1133">Transmembrane helix</keyword>
<reference evidence="9 10" key="1">
    <citation type="submission" date="2015-09" db="EMBL/GenBank/DDBJ databases">
        <title>Genome announcement of multiple Pseudomonas syringae strains.</title>
        <authorList>
            <person name="Thakur S."/>
            <person name="Wang P.W."/>
            <person name="Gong Y."/>
            <person name="Weir B.S."/>
            <person name="Guttman D.S."/>
        </authorList>
    </citation>
    <scope>NUCLEOTIDE SEQUENCE [LARGE SCALE GENOMIC DNA]</scope>
    <source>
        <strain evidence="9 10">ICMP4303</strain>
    </source>
</reference>
<dbReference type="PANTHER" id="PTHR30518:SF2">
    <property type="entry name" value="ENDOLYTIC MUREIN TRANSGLYCOSYLASE"/>
    <property type="match status" value="1"/>
</dbReference>
<evidence type="ECO:0000256" key="2">
    <source>
        <dbReference type="ARBA" id="ARBA00022692"/>
    </source>
</evidence>
<comment type="function">
    <text evidence="7">Functions as a peptidoglycan terminase that cleaves nascent peptidoglycan strands endolytically to terminate their elongation.</text>
</comment>
<evidence type="ECO:0000256" key="3">
    <source>
        <dbReference type="ARBA" id="ARBA00022989"/>
    </source>
</evidence>
<dbReference type="Proteomes" id="UP000050425">
    <property type="component" value="Unassembled WGS sequence"/>
</dbReference>
<comment type="similarity">
    <text evidence="7">Belongs to the transglycosylase MltG family.</text>
</comment>
<comment type="catalytic activity">
    <reaction evidence="7">
        <text>a peptidoglycan chain = a peptidoglycan chain with N-acetyl-1,6-anhydromuramyl-[peptide] at the reducing end + a peptidoglycan chain with N-acetylglucosamine at the non-reducing end.</text>
        <dbReference type="EC" id="4.2.2.29"/>
    </reaction>
</comment>
<keyword evidence="7" id="KW-0997">Cell inner membrane</keyword>
<gene>
    <name evidence="7" type="primary">mltG</name>
    <name evidence="9" type="ORF">ALO88_00054</name>
</gene>
<keyword evidence="1 7" id="KW-1003">Cell membrane</keyword>
<dbReference type="Pfam" id="PF02618">
    <property type="entry name" value="YceG"/>
    <property type="match status" value="1"/>
</dbReference>
<proteinExistence type="inferred from homology"/>
<evidence type="ECO:0000256" key="8">
    <source>
        <dbReference type="SAM" id="MobiDB-lite"/>
    </source>
</evidence>
<dbReference type="GO" id="GO:0009252">
    <property type="term" value="P:peptidoglycan biosynthetic process"/>
    <property type="evidence" value="ECO:0007669"/>
    <property type="project" value="UniProtKB-UniRule"/>
</dbReference>
<dbReference type="RefSeq" id="WP_057417599.1">
    <property type="nucleotide sequence ID" value="NZ_LJPT01000009.1"/>
</dbReference>
<keyword evidence="4 7" id="KW-0472">Membrane</keyword>
<dbReference type="HAMAP" id="MF_02065">
    <property type="entry name" value="MltG"/>
    <property type="match status" value="1"/>
</dbReference>
<evidence type="ECO:0000256" key="4">
    <source>
        <dbReference type="ARBA" id="ARBA00023136"/>
    </source>
</evidence>
<dbReference type="InterPro" id="IPR003770">
    <property type="entry name" value="MLTG-like"/>
</dbReference>
<dbReference type="NCBIfam" id="TIGR00247">
    <property type="entry name" value="endolytic transglycosylase MltG"/>
    <property type="match status" value="1"/>
</dbReference>
<feature type="region of interest" description="Disordered" evidence="8">
    <location>
        <begin position="333"/>
        <end position="379"/>
    </location>
</feature>
<comment type="caution">
    <text evidence="9">The sequence shown here is derived from an EMBL/GenBank/DDBJ whole genome shotgun (WGS) entry which is preliminary data.</text>
</comment>
<keyword evidence="6 7" id="KW-0961">Cell wall biogenesis/degradation</keyword>
<sequence length="379" mass="41997">MIRKLLVLLETAIVLAVLLLGFAFWQQKEALNQPLKVAQEQLLDVPAGSTPTGVLNRLQVDGVIKDAFWLRLYWRFNLSGQPLHSGEYRMLPGMDVNALFDVWKRKEVVQYSLTLVEGWNFRQVRAALAKQAKLDQTLAGLSDSELMAKIGHPDVFPEGRFFPDTYRYVRGMTDAELLKQAYNRLEEVLDEEWQARSSEAPYSNPYQALIMASMVEKETGVPQERGQIAGVFVRRLKLGMQLQTDPTVIYGMGERYNGKLTRANLREPTPYNTYVIAGMPPTPISLVGREAIHAALNPVAGSSLYFVAKGDGSHVFSDDLDAHNSAVRDYQLKRRADYRSSPAPAAAPAPTGAPAADSPASPPEPETAPDAPQSEPDTQ</sequence>
<dbReference type="GO" id="GO:0071555">
    <property type="term" value="P:cell wall organization"/>
    <property type="evidence" value="ECO:0007669"/>
    <property type="project" value="UniProtKB-KW"/>
</dbReference>
<accession>A0A0P9JT05</accession>
<evidence type="ECO:0000256" key="5">
    <source>
        <dbReference type="ARBA" id="ARBA00023239"/>
    </source>
</evidence>
<evidence type="ECO:0000256" key="1">
    <source>
        <dbReference type="ARBA" id="ARBA00022475"/>
    </source>
</evidence>